<sequence length="131" mass="14075">VSFGALPSLVFPMGFGTFAFLLSYALSPLVFPMGLAFAFGVLYVATVGLPNGNVSIGAAFSCWSFVAASMALCIILWHFLAPVISALMVTILSLFVMVFHFQLYCVRHIRPHRTYFSNPSLCGPSGPAFGV</sequence>
<protein>
    <submittedName>
        <fullName evidence="2">Uncharacterized protein</fullName>
    </submittedName>
</protein>
<feature type="transmembrane region" description="Helical" evidence="1">
    <location>
        <begin position="83"/>
        <end position="106"/>
    </location>
</feature>
<keyword evidence="1" id="KW-0812">Transmembrane</keyword>
<feature type="transmembrane region" description="Helical" evidence="1">
    <location>
        <begin position="20"/>
        <end position="44"/>
    </location>
</feature>
<evidence type="ECO:0000313" key="2">
    <source>
        <dbReference type="EMBL" id="MCH81528.1"/>
    </source>
</evidence>
<gene>
    <name evidence="2" type="ORF">A2U01_0002317</name>
</gene>
<comment type="caution">
    <text evidence="2">The sequence shown here is derived from an EMBL/GenBank/DDBJ whole genome shotgun (WGS) entry which is preliminary data.</text>
</comment>
<dbReference type="AlphaFoldDB" id="A0A392M444"/>
<dbReference type="Proteomes" id="UP000265520">
    <property type="component" value="Unassembled WGS sequence"/>
</dbReference>
<feature type="transmembrane region" description="Helical" evidence="1">
    <location>
        <begin position="56"/>
        <end position="77"/>
    </location>
</feature>
<keyword evidence="3" id="KW-1185">Reference proteome</keyword>
<evidence type="ECO:0000313" key="3">
    <source>
        <dbReference type="Proteomes" id="UP000265520"/>
    </source>
</evidence>
<reference evidence="2 3" key="1">
    <citation type="journal article" date="2018" name="Front. Plant Sci.">
        <title>Red Clover (Trifolium pratense) and Zigzag Clover (T. medium) - A Picture of Genomic Similarities and Differences.</title>
        <authorList>
            <person name="Dluhosova J."/>
            <person name="Istvanek J."/>
            <person name="Nedelnik J."/>
            <person name="Repkova J."/>
        </authorList>
    </citation>
    <scope>NUCLEOTIDE SEQUENCE [LARGE SCALE GENOMIC DNA]</scope>
    <source>
        <strain evidence="3">cv. 10/8</strain>
        <tissue evidence="2">Leaf</tissue>
    </source>
</reference>
<keyword evidence="1" id="KW-1133">Transmembrane helix</keyword>
<feature type="non-terminal residue" evidence="2">
    <location>
        <position position="1"/>
    </location>
</feature>
<organism evidence="2 3">
    <name type="scientific">Trifolium medium</name>
    <dbReference type="NCBI Taxonomy" id="97028"/>
    <lineage>
        <taxon>Eukaryota</taxon>
        <taxon>Viridiplantae</taxon>
        <taxon>Streptophyta</taxon>
        <taxon>Embryophyta</taxon>
        <taxon>Tracheophyta</taxon>
        <taxon>Spermatophyta</taxon>
        <taxon>Magnoliopsida</taxon>
        <taxon>eudicotyledons</taxon>
        <taxon>Gunneridae</taxon>
        <taxon>Pentapetalae</taxon>
        <taxon>rosids</taxon>
        <taxon>fabids</taxon>
        <taxon>Fabales</taxon>
        <taxon>Fabaceae</taxon>
        <taxon>Papilionoideae</taxon>
        <taxon>50 kb inversion clade</taxon>
        <taxon>NPAAA clade</taxon>
        <taxon>Hologalegina</taxon>
        <taxon>IRL clade</taxon>
        <taxon>Trifolieae</taxon>
        <taxon>Trifolium</taxon>
    </lineage>
</organism>
<proteinExistence type="predicted"/>
<accession>A0A392M444</accession>
<dbReference type="EMBL" id="LXQA010002407">
    <property type="protein sequence ID" value="MCH81528.1"/>
    <property type="molecule type" value="Genomic_DNA"/>
</dbReference>
<evidence type="ECO:0000256" key="1">
    <source>
        <dbReference type="SAM" id="Phobius"/>
    </source>
</evidence>
<name>A0A392M444_9FABA</name>
<keyword evidence="1" id="KW-0472">Membrane</keyword>